<keyword evidence="2" id="KW-0805">Transcription regulation</keyword>
<keyword evidence="8" id="KW-1185">Reference proteome</keyword>
<dbReference type="PANTHER" id="PTHR31989">
    <property type="entry name" value="NAC DOMAIN-CONTAINING PROTEIN 82-RELATED"/>
    <property type="match status" value="1"/>
</dbReference>
<dbReference type="EMBL" id="SDRB02008556">
    <property type="protein sequence ID" value="THG09351.1"/>
    <property type="molecule type" value="Genomic_DNA"/>
</dbReference>
<evidence type="ECO:0000313" key="8">
    <source>
        <dbReference type="Proteomes" id="UP000306102"/>
    </source>
</evidence>
<dbReference type="Proteomes" id="UP000306102">
    <property type="component" value="Unassembled WGS sequence"/>
</dbReference>
<dbReference type="InterPro" id="IPR036093">
    <property type="entry name" value="NAC_dom_sf"/>
</dbReference>
<dbReference type="Pfam" id="PF02365">
    <property type="entry name" value="NAM"/>
    <property type="match status" value="1"/>
</dbReference>
<dbReference type="Gene3D" id="2.170.150.80">
    <property type="entry name" value="NAC domain"/>
    <property type="match status" value="1"/>
</dbReference>
<dbReference type="PROSITE" id="PS51005">
    <property type="entry name" value="NAC"/>
    <property type="match status" value="1"/>
</dbReference>
<evidence type="ECO:0000256" key="1">
    <source>
        <dbReference type="ARBA" id="ARBA00004123"/>
    </source>
</evidence>
<reference evidence="7 8" key="1">
    <citation type="journal article" date="2018" name="Proc. Natl. Acad. Sci. U.S.A.">
        <title>Draft genome sequence of Camellia sinensis var. sinensis provides insights into the evolution of the tea genome and tea quality.</title>
        <authorList>
            <person name="Wei C."/>
            <person name="Yang H."/>
            <person name="Wang S."/>
            <person name="Zhao J."/>
            <person name="Liu C."/>
            <person name="Gao L."/>
            <person name="Xia E."/>
            <person name="Lu Y."/>
            <person name="Tai Y."/>
            <person name="She G."/>
            <person name="Sun J."/>
            <person name="Cao H."/>
            <person name="Tong W."/>
            <person name="Gao Q."/>
            <person name="Li Y."/>
            <person name="Deng W."/>
            <person name="Jiang X."/>
            <person name="Wang W."/>
            <person name="Chen Q."/>
            <person name="Zhang S."/>
            <person name="Li H."/>
            <person name="Wu J."/>
            <person name="Wang P."/>
            <person name="Li P."/>
            <person name="Shi C."/>
            <person name="Zheng F."/>
            <person name="Jian J."/>
            <person name="Huang B."/>
            <person name="Shan D."/>
            <person name="Shi M."/>
            <person name="Fang C."/>
            <person name="Yue Y."/>
            <person name="Li F."/>
            <person name="Li D."/>
            <person name="Wei S."/>
            <person name="Han B."/>
            <person name="Jiang C."/>
            <person name="Yin Y."/>
            <person name="Xia T."/>
            <person name="Zhang Z."/>
            <person name="Bennetzen J.L."/>
            <person name="Zhao S."/>
            <person name="Wan X."/>
        </authorList>
    </citation>
    <scope>NUCLEOTIDE SEQUENCE [LARGE SCALE GENOMIC DNA]</scope>
    <source>
        <strain evidence="8">cv. Shuchazao</strain>
        <tissue evidence="7">Leaf</tissue>
    </source>
</reference>
<keyword evidence="3" id="KW-0238">DNA-binding</keyword>
<name>A0A4S4E0P4_CAMSN</name>
<gene>
    <name evidence="7" type="ORF">TEA_020301</name>
</gene>
<sequence length="478" mass="53658">MNLYGRHQRVYVHSNTTQHKLKRNFKATLPSLPPYTKRSLSLSLLLLSLSLALSLCVVLSSSPLMGDPRNPRPMSFSLPPGSRFYPSEEQLLCYYLTHKNNDDHRFGFDVINEIDLYNFDPFDLPDAGCFRFGRGGRRRHWYCYVAARVLKDCGGRRRAGGGYWKRTGRERDVVGGAAGKVVVGRRKSFVFCLGDSPKNAVRTDWVMYEYALIDHPKASFILCRVFVKSHSRNNVSENVLSSCGEESVATVRHVGIQHDGTFTSGIGETIVHDDNSVDRKNEVSRFPVGLVSEQDDRMTAGAVVLAGVQPPLSRQPSEPKMHHYMLMPFVHLRSLVSSHEGSCFTLDVSEHGLLVKPFLNDLFLCLMTGIYFGGLEKEIDMWEDGKVSRTKLNQRLGLVSHLGHSIDGGVFGSTVSISSFGGAKEVEDTSELAICLMVLEPSSRVHDILRYLDEALWYVLRSYIPSRIVYLKFNPPSC</sequence>
<protein>
    <recommendedName>
        <fullName evidence="6">NAC domain-containing protein</fullName>
    </recommendedName>
</protein>
<dbReference type="AlphaFoldDB" id="A0A4S4E0P4"/>
<dbReference type="GO" id="GO:0006355">
    <property type="term" value="P:regulation of DNA-templated transcription"/>
    <property type="evidence" value="ECO:0007669"/>
    <property type="project" value="InterPro"/>
</dbReference>
<evidence type="ECO:0000259" key="6">
    <source>
        <dbReference type="PROSITE" id="PS51005"/>
    </source>
</evidence>
<feature type="domain" description="NAC" evidence="6">
    <location>
        <begin position="78"/>
        <end position="228"/>
    </location>
</feature>
<comment type="subcellular location">
    <subcellularLocation>
        <location evidence="1">Nucleus</location>
    </subcellularLocation>
</comment>
<organism evidence="7 8">
    <name type="scientific">Camellia sinensis var. sinensis</name>
    <name type="common">China tea</name>
    <dbReference type="NCBI Taxonomy" id="542762"/>
    <lineage>
        <taxon>Eukaryota</taxon>
        <taxon>Viridiplantae</taxon>
        <taxon>Streptophyta</taxon>
        <taxon>Embryophyta</taxon>
        <taxon>Tracheophyta</taxon>
        <taxon>Spermatophyta</taxon>
        <taxon>Magnoliopsida</taxon>
        <taxon>eudicotyledons</taxon>
        <taxon>Gunneridae</taxon>
        <taxon>Pentapetalae</taxon>
        <taxon>asterids</taxon>
        <taxon>Ericales</taxon>
        <taxon>Theaceae</taxon>
        <taxon>Camellia</taxon>
    </lineage>
</organism>
<dbReference type="InterPro" id="IPR003441">
    <property type="entry name" value="NAC-dom"/>
</dbReference>
<comment type="caution">
    <text evidence="7">The sequence shown here is derived from an EMBL/GenBank/DDBJ whole genome shotgun (WGS) entry which is preliminary data.</text>
</comment>
<dbReference type="SUPFAM" id="SSF101941">
    <property type="entry name" value="NAC domain"/>
    <property type="match status" value="1"/>
</dbReference>
<keyword evidence="4" id="KW-0804">Transcription</keyword>
<evidence type="ECO:0000256" key="5">
    <source>
        <dbReference type="ARBA" id="ARBA00023242"/>
    </source>
</evidence>
<proteinExistence type="predicted"/>
<evidence type="ECO:0000256" key="3">
    <source>
        <dbReference type="ARBA" id="ARBA00023125"/>
    </source>
</evidence>
<evidence type="ECO:0000256" key="4">
    <source>
        <dbReference type="ARBA" id="ARBA00023163"/>
    </source>
</evidence>
<dbReference type="GO" id="GO:0005634">
    <property type="term" value="C:nucleus"/>
    <property type="evidence" value="ECO:0007669"/>
    <property type="project" value="UniProtKB-SubCell"/>
</dbReference>
<keyword evidence="5" id="KW-0539">Nucleus</keyword>
<evidence type="ECO:0000313" key="7">
    <source>
        <dbReference type="EMBL" id="THG09351.1"/>
    </source>
</evidence>
<evidence type="ECO:0000256" key="2">
    <source>
        <dbReference type="ARBA" id="ARBA00023015"/>
    </source>
</evidence>
<dbReference type="GO" id="GO:0003677">
    <property type="term" value="F:DNA binding"/>
    <property type="evidence" value="ECO:0007669"/>
    <property type="project" value="UniProtKB-KW"/>
</dbReference>
<accession>A0A4S4E0P4</accession>